<accession>A0A8S5L7Y0</accession>
<keyword evidence="1" id="KW-0812">Transmembrane</keyword>
<name>A0A8S5L7Y0_9CAUD</name>
<keyword evidence="1" id="KW-0472">Membrane</keyword>
<feature type="transmembrane region" description="Helical" evidence="1">
    <location>
        <begin position="28"/>
        <end position="46"/>
    </location>
</feature>
<feature type="transmembrane region" description="Helical" evidence="1">
    <location>
        <begin position="5"/>
        <end position="22"/>
    </location>
</feature>
<organism evidence="2">
    <name type="scientific">CrAss-like virus sp. ctt4r3</name>
    <dbReference type="NCBI Taxonomy" id="2823619"/>
    <lineage>
        <taxon>Viruses</taxon>
        <taxon>Duplodnaviria</taxon>
        <taxon>Heunggongvirae</taxon>
        <taxon>Uroviricota</taxon>
        <taxon>Caudoviricetes</taxon>
        <taxon>Crassvirales</taxon>
    </lineage>
</organism>
<proteinExistence type="predicted"/>
<dbReference type="EMBL" id="BK014649">
    <property type="protein sequence ID" value="DAD65866.1"/>
    <property type="molecule type" value="Genomic_DNA"/>
</dbReference>
<reference evidence="2" key="1">
    <citation type="journal article" date="2021" name="Proc. Natl. Acad. Sci. U.S.A.">
        <title>A Catalog of Tens of Thousands of Viruses from Human Metagenomes Reveals Hidden Associations with Chronic Diseases.</title>
        <authorList>
            <person name="Tisza M.J."/>
            <person name="Buck C.B."/>
        </authorList>
    </citation>
    <scope>NUCLEOTIDE SEQUENCE</scope>
    <source>
        <strain evidence="2">Ctt4r3</strain>
    </source>
</reference>
<keyword evidence="1" id="KW-1133">Transmembrane helix</keyword>
<evidence type="ECO:0000313" key="2">
    <source>
        <dbReference type="EMBL" id="DAD65866.1"/>
    </source>
</evidence>
<protein>
    <submittedName>
        <fullName evidence="2">Uncharacterized protein</fullName>
    </submittedName>
</protein>
<sequence>MLLKIIFWIMGIIGFILMPDDNEDTARWGWILMIIAIISLCYIYGWQEYPDDAILH</sequence>
<evidence type="ECO:0000256" key="1">
    <source>
        <dbReference type="SAM" id="Phobius"/>
    </source>
</evidence>